<name>A0ABT3RY32_9MICO</name>
<dbReference type="Pfam" id="PF01230">
    <property type="entry name" value="HIT"/>
    <property type="match status" value="1"/>
</dbReference>
<proteinExistence type="predicted"/>
<dbReference type="PANTHER" id="PTHR42997:SF1">
    <property type="entry name" value="AP-4-A PHOSPHORYLASE"/>
    <property type="match status" value="1"/>
</dbReference>
<feature type="region of interest" description="Disordered" evidence="3">
    <location>
        <begin position="1"/>
        <end position="50"/>
    </location>
</feature>
<comment type="caution">
    <text evidence="5">The sequence shown here is derived from an EMBL/GenBank/DDBJ whole genome shotgun (WGS) entry which is preliminary data.</text>
</comment>
<protein>
    <submittedName>
        <fullName evidence="5">HIT domain-containing protein</fullName>
    </submittedName>
</protein>
<evidence type="ECO:0000256" key="3">
    <source>
        <dbReference type="SAM" id="MobiDB-lite"/>
    </source>
</evidence>
<dbReference type="Gene3D" id="3.30.428.10">
    <property type="entry name" value="HIT-like"/>
    <property type="match status" value="1"/>
</dbReference>
<dbReference type="InterPro" id="IPR039383">
    <property type="entry name" value="FHIT"/>
</dbReference>
<keyword evidence="6" id="KW-1185">Reference proteome</keyword>
<gene>
    <name evidence="5" type="ORF">ORG12_01985</name>
</gene>
<sequence length="233" mass="24983">MTDQRDQSDLPGGPDRLAGTGHVDDVAGSSGPLGSGAAGSGAAGSGSDDDPLVIRDAATAAAVPDAFQRLWNPHRMAYIDAGREGRGRGHDDDCPFCEAPRKSDEDALIVARGEHAYVLLNLFPYNNGHLLVCPYRHVPLYDEATPDELREIGELTQTAMRVLREVAHCDGFNIGMNQGEVAGAGVAAHLHQHIVPRWQSDANFFPIIARTKSMSQMLGETRRLVADGWPGAH</sequence>
<accession>A0ABT3RY32</accession>
<dbReference type="CDD" id="cd01275">
    <property type="entry name" value="FHIT"/>
    <property type="match status" value="1"/>
</dbReference>
<dbReference type="InterPro" id="IPR011146">
    <property type="entry name" value="HIT-like"/>
</dbReference>
<dbReference type="SUPFAM" id="SSF54197">
    <property type="entry name" value="HIT-like"/>
    <property type="match status" value="1"/>
</dbReference>
<dbReference type="InterPro" id="IPR052908">
    <property type="entry name" value="AP-4-A_phosphorylase"/>
</dbReference>
<dbReference type="RefSeq" id="WP_250894418.1">
    <property type="nucleotide sequence ID" value="NZ_CP104934.1"/>
</dbReference>
<evidence type="ECO:0000259" key="4">
    <source>
        <dbReference type="PROSITE" id="PS51084"/>
    </source>
</evidence>
<feature type="short sequence motif" description="Histidine triad motif" evidence="2">
    <location>
        <begin position="189"/>
        <end position="193"/>
    </location>
</feature>
<evidence type="ECO:0000256" key="2">
    <source>
        <dbReference type="PROSITE-ProRule" id="PRU00464"/>
    </source>
</evidence>
<dbReference type="EMBL" id="JAPJDE010000001">
    <property type="protein sequence ID" value="MCX2847437.1"/>
    <property type="molecule type" value="Genomic_DNA"/>
</dbReference>
<dbReference type="InterPro" id="IPR036265">
    <property type="entry name" value="HIT-like_sf"/>
</dbReference>
<evidence type="ECO:0000313" key="6">
    <source>
        <dbReference type="Proteomes" id="UP001207276"/>
    </source>
</evidence>
<organism evidence="5 6">
    <name type="scientific">Curtobacterium poinsettiae</name>
    <dbReference type="NCBI Taxonomy" id="159612"/>
    <lineage>
        <taxon>Bacteria</taxon>
        <taxon>Bacillati</taxon>
        <taxon>Actinomycetota</taxon>
        <taxon>Actinomycetes</taxon>
        <taxon>Micrococcales</taxon>
        <taxon>Microbacteriaceae</taxon>
        <taxon>Curtobacterium</taxon>
    </lineage>
</organism>
<keyword evidence="1" id="KW-0547">Nucleotide-binding</keyword>
<evidence type="ECO:0000313" key="5">
    <source>
        <dbReference type="EMBL" id="MCX2847437.1"/>
    </source>
</evidence>
<feature type="domain" description="HIT" evidence="4">
    <location>
        <begin position="95"/>
        <end position="204"/>
    </location>
</feature>
<evidence type="ECO:0000256" key="1">
    <source>
        <dbReference type="ARBA" id="ARBA00022741"/>
    </source>
</evidence>
<reference evidence="5 6" key="1">
    <citation type="submission" date="2022-11" db="EMBL/GenBank/DDBJ databases">
        <title>Taxonomy of Curtobacterium flaccumfaciens.</title>
        <authorList>
            <person name="Osdaghi E."/>
            <person name="Taghavi S.M."/>
            <person name="Hamidizade M."/>
            <person name="Abachi H."/>
            <person name="Fazliarab A."/>
            <person name="Baeyen S."/>
            <person name="Portier P."/>
            <person name="Van Vaerenbergh J."/>
            <person name="Jacques M.-A."/>
        </authorList>
    </citation>
    <scope>NUCLEOTIDE SEQUENCE [LARGE SCALE GENOMIC DNA]</scope>
    <source>
        <strain evidence="5 6">LMG 3715</strain>
    </source>
</reference>
<dbReference type="PANTHER" id="PTHR42997">
    <property type="entry name" value="HIT FAMILY HYDROLASE"/>
    <property type="match status" value="1"/>
</dbReference>
<dbReference type="Proteomes" id="UP001207276">
    <property type="component" value="Unassembled WGS sequence"/>
</dbReference>
<dbReference type="PROSITE" id="PS51084">
    <property type="entry name" value="HIT_2"/>
    <property type="match status" value="1"/>
</dbReference>
<feature type="compositionally biased region" description="Gly residues" evidence="3">
    <location>
        <begin position="31"/>
        <end position="44"/>
    </location>
</feature>